<protein>
    <submittedName>
        <fullName evidence="3">Cytochrome P450</fullName>
    </submittedName>
</protein>
<gene>
    <name evidence="3" type="ORF">GCM10009799_01050</name>
</gene>
<name>A0ABN2S4N6_9ACTN</name>
<keyword evidence="4" id="KW-1185">Reference proteome</keyword>
<dbReference type="EMBL" id="BAAAPC010000001">
    <property type="protein sequence ID" value="GAA1979706.1"/>
    <property type="molecule type" value="Genomic_DNA"/>
</dbReference>
<dbReference type="PANTHER" id="PTHR46696">
    <property type="entry name" value="P450, PUTATIVE (EUROFUNG)-RELATED"/>
    <property type="match status" value="1"/>
</dbReference>
<keyword evidence="2" id="KW-0408">Iron</keyword>
<dbReference type="PANTHER" id="PTHR46696:SF1">
    <property type="entry name" value="CYTOCHROME P450 YJIB-RELATED"/>
    <property type="match status" value="1"/>
</dbReference>
<dbReference type="InterPro" id="IPR002397">
    <property type="entry name" value="Cyt_P450_B"/>
</dbReference>
<dbReference type="RefSeq" id="WP_344106760.1">
    <property type="nucleotide sequence ID" value="NZ_BAAAPC010000001.1"/>
</dbReference>
<dbReference type="Proteomes" id="UP001501585">
    <property type="component" value="Unassembled WGS sequence"/>
</dbReference>
<evidence type="ECO:0000256" key="2">
    <source>
        <dbReference type="RuleBase" id="RU000461"/>
    </source>
</evidence>
<keyword evidence="2" id="KW-0560">Oxidoreductase</keyword>
<comment type="caution">
    <text evidence="3">The sequence shown here is derived from an EMBL/GenBank/DDBJ whole genome shotgun (WGS) entry which is preliminary data.</text>
</comment>
<dbReference type="Gene3D" id="1.10.630.10">
    <property type="entry name" value="Cytochrome P450"/>
    <property type="match status" value="1"/>
</dbReference>
<dbReference type="SUPFAM" id="SSF48264">
    <property type="entry name" value="Cytochrome P450"/>
    <property type="match status" value="1"/>
</dbReference>
<dbReference type="InterPro" id="IPR036396">
    <property type="entry name" value="Cyt_P450_sf"/>
</dbReference>
<organism evidence="3 4">
    <name type="scientific">Nocardiopsis rhodophaea</name>
    <dbReference type="NCBI Taxonomy" id="280238"/>
    <lineage>
        <taxon>Bacteria</taxon>
        <taxon>Bacillati</taxon>
        <taxon>Actinomycetota</taxon>
        <taxon>Actinomycetes</taxon>
        <taxon>Streptosporangiales</taxon>
        <taxon>Nocardiopsidaceae</taxon>
        <taxon>Nocardiopsis</taxon>
    </lineage>
</organism>
<evidence type="ECO:0000256" key="1">
    <source>
        <dbReference type="ARBA" id="ARBA00010617"/>
    </source>
</evidence>
<dbReference type="PROSITE" id="PS00086">
    <property type="entry name" value="CYTOCHROME_P450"/>
    <property type="match status" value="1"/>
</dbReference>
<dbReference type="InterPro" id="IPR001128">
    <property type="entry name" value="Cyt_P450"/>
</dbReference>
<evidence type="ECO:0000313" key="4">
    <source>
        <dbReference type="Proteomes" id="UP001501585"/>
    </source>
</evidence>
<keyword evidence="2" id="KW-0503">Monooxygenase</keyword>
<keyword evidence="2" id="KW-0479">Metal-binding</keyword>
<sequence>MDVDALDALDALQRDPYPHYAHARRSAGLTYVSELDAWLVARHTDVQEVLNRPSDFSSANALRPDITPCPAALTEMGKGISGGSVVVTTDGEQHRRYREPHTRGLSPARVITMIPYITERVAALIDGFAPHGEVELMGSYAEQLPGEVIGRLLGLAPGDVPAAVHASRRAEQLLFRPLDPDDQVAAARDSVALQHLMDDYARRRREDPRSDLCTDMIQALCPGPGEPTAEQRGELVSTLVNVLLAGHLTTTALIGTALLHLLRHRDQWELLCERPELIPAAVEEAARFDAPVQGFRRVTTRDVVLAGTRLPAGTDVFVAFGSANRDEALCDRPDTFDITRTSVRHLAFGHGVHSCPGARLARAQVRITLETLARRLPGLRLAPDRDITMRPTLIHRSPEALPVVW</sequence>
<reference evidence="3 4" key="1">
    <citation type="journal article" date="2019" name="Int. J. Syst. Evol. Microbiol.">
        <title>The Global Catalogue of Microorganisms (GCM) 10K type strain sequencing project: providing services to taxonomists for standard genome sequencing and annotation.</title>
        <authorList>
            <consortium name="The Broad Institute Genomics Platform"/>
            <consortium name="The Broad Institute Genome Sequencing Center for Infectious Disease"/>
            <person name="Wu L."/>
            <person name="Ma J."/>
        </authorList>
    </citation>
    <scope>NUCLEOTIDE SEQUENCE [LARGE SCALE GENOMIC DNA]</scope>
    <source>
        <strain evidence="3 4">JCM 15313</strain>
    </source>
</reference>
<keyword evidence="2" id="KW-0349">Heme</keyword>
<accession>A0ABN2S4N6</accession>
<dbReference type="Pfam" id="PF00067">
    <property type="entry name" value="p450"/>
    <property type="match status" value="1"/>
</dbReference>
<evidence type="ECO:0000313" key="3">
    <source>
        <dbReference type="EMBL" id="GAA1979706.1"/>
    </source>
</evidence>
<proteinExistence type="inferred from homology"/>
<comment type="similarity">
    <text evidence="1 2">Belongs to the cytochrome P450 family.</text>
</comment>
<dbReference type="PRINTS" id="PR00359">
    <property type="entry name" value="BP450"/>
</dbReference>
<dbReference type="InterPro" id="IPR017972">
    <property type="entry name" value="Cyt_P450_CS"/>
</dbReference>